<dbReference type="GO" id="GO:0003924">
    <property type="term" value="F:GTPase activity"/>
    <property type="evidence" value="ECO:0007669"/>
    <property type="project" value="InterPro"/>
</dbReference>
<keyword evidence="11" id="KW-1185">Reference proteome</keyword>
<dbReference type="GO" id="GO:0003723">
    <property type="term" value="F:RNA binding"/>
    <property type="evidence" value="ECO:0007669"/>
    <property type="project" value="InterPro"/>
</dbReference>
<dbReference type="InterPro" id="IPR000795">
    <property type="entry name" value="T_Tr_GTP-bd_dom"/>
</dbReference>
<dbReference type="RefSeq" id="WP_317996090.1">
    <property type="nucleotide sequence ID" value="NZ_AP025523.1"/>
</dbReference>
<dbReference type="InterPro" id="IPR005225">
    <property type="entry name" value="Small_GTP-bd"/>
</dbReference>
<evidence type="ECO:0000256" key="8">
    <source>
        <dbReference type="ARBA" id="ARBA00031615"/>
    </source>
</evidence>
<keyword evidence="3" id="KW-0963">Cytoplasm</keyword>
<evidence type="ECO:0000259" key="9">
    <source>
        <dbReference type="PROSITE" id="PS51722"/>
    </source>
</evidence>
<dbReference type="Proteomes" id="UP001317532">
    <property type="component" value="Chromosome"/>
</dbReference>
<evidence type="ECO:0000313" key="10">
    <source>
        <dbReference type="EMBL" id="BDE05019.1"/>
    </source>
</evidence>
<gene>
    <name evidence="10" type="primary">selB</name>
    <name evidence="10" type="ORF">WPS_02950</name>
</gene>
<dbReference type="InterPro" id="IPR036390">
    <property type="entry name" value="WH_DNA-bd_sf"/>
</dbReference>
<dbReference type="SUPFAM" id="SSF52540">
    <property type="entry name" value="P-loop containing nucleoside triphosphate hydrolases"/>
    <property type="match status" value="1"/>
</dbReference>
<feature type="domain" description="Tr-type G" evidence="9">
    <location>
        <begin position="1"/>
        <end position="171"/>
    </location>
</feature>
<dbReference type="CDD" id="cd04171">
    <property type="entry name" value="SelB"/>
    <property type="match status" value="1"/>
</dbReference>
<keyword evidence="5" id="KW-0648">Protein biosynthesis</keyword>
<dbReference type="InterPro" id="IPR027417">
    <property type="entry name" value="P-loop_NTPase"/>
</dbReference>
<dbReference type="Pfam" id="PF09107">
    <property type="entry name" value="WHD_3rd_SelB"/>
    <property type="match status" value="1"/>
</dbReference>
<dbReference type="Pfam" id="PF00009">
    <property type="entry name" value="GTP_EFTU"/>
    <property type="match status" value="1"/>
</dbReference>
<dbReference type="GO" id="GO:0001514">
    <property type="term" value="P:selenocysteine incorporation"/>
    <property type="evidence" value="ECO:0007669"/>
    <property type="project" value="InterPro"/>
</dbReference>
<dbReference type="SUPFAM" id="SSF46785">
    <property type="entry name" value="Winged helix' DNA-binding domain"/>
    <property type="match status" value="1"/>
</dbReference>
<name>A0AAN1XTU5_UNVUL</name>
<proteinExistence type="predicted"/>
<dbReference type="InterPro" id="IPR036388">
    <property type="entry name" value="WH-like_DNA-bd_sf"/>
</dbReference>
<keyword evidence="4" id="KW-0547">Nucleotide-binding</keyword>
<evidence type="ECO:0000256" key="5">
    <source>
        <dbReference type="ARBA" id="ARBA00022917"/>
    </source>
</evidence>
<evidence type="ECO:0000313" key="11">
    <source>
        <dbReference type="Proteomes" id="UP001317532"/>
    </source>
</evidence>
<dbReference type="NCBIfam" id="TIGR00475">
    <property type="entry name" value="selB"/>
    <property type="match status" value="1"/>
</dbReference>
<dbReference type="GO" id="GO:0003746">
    <property type="term" value="F:translation elongation factor activity"/>
    <property type="evidence" value="ECO:0007669"/>
    <property type="project" value="InterPro"/>
</dbReference>
<keyword evidence="6" id="KW-0342">GTP-binding</keyword>
<dbReference type="Pfam" id="PF03144">
    <property type="entry name" value="GTP_EFTU_D2"/>
    <property type="match status" value="1"/>
</dbReference>
<dbReference type="InterPro" id="IPR050055">
    <property type="entry name" value="EF-Tu_GTPase"/>
</dbReference>
<dbReference type="InterPro" id="IPR004161">
    <property type="entry name" value="EFTu-like_2"/>
</dbReference>
<dbReference type="InterPro" id="IPR015191">
    <property type="entry name" value="SelB_WHD4"/>
</dbReference>
<evidence type="ECO:0000256" key="3">
    <source>
        <dbReference type="ARBA" id="ARBA00022490"/>
    </source>
</evidence>
<dbReference type="KEGG" id="vab:WPS_02950"/>
<evidence type="ECO:0000256" key="4">
    <source>
        <dbReference type="ARBA" id="ARBA00022741"/>
    </source>
</evidence>
<dbReference type="GO" id="GO:0005525">
    <property type="term" value="F:GTP binding"/>
    <property type="evidence" value="ECO:0007669"/>
    <property type="project" value="UniProtKB-KW"/>
</dbReference>
<evidence type="ECO:0000256" key="6">
    <source>
        <dbReference type="ARBA" id="ARBA00023134"/>
    </source>
</evidence>
<dbReference type="SUPFAM" id="SSF50447">
    <property type="entry name" value="Translation proteins"/>
    <property type="match status" value="1"/>
</dbReference>
<accession>A0AAN1XTU5</accession>
<evidence type="ECO:0000256" key="1">
    <source>
        <dbReference type="ARBA" id="ARBA00004496"/>
    </source>
</evidence>
<reference evidence="10 11" key="1">
    <citation type="journal article" date="2022" name="ISME Commun">
        <title>Vulcanimicrobium alpinus gen. nov. sp. nov., the first cultivated representative of the candidate phylum 'Eremiobacterota', is a metabolically versatile aerobic anoxygenic phototroph.</title>
        <authorList>
            <person name="Yabe S."/>
            <person name="Muto K."/>
            <person name="Abe K."/>
            <person name="Yokota A."/>
            <person name="Staudigel H."/>
            <person name="Tebo B.M."/>
        </authorList>
    </citation>
    <scope>NUCLEOTIDE SEQUENCE [LARGE SCALE GENOMIC DNA]</scope>
    <source>
        <strain evidence="10 11">WC8-2</strain>
    </source>
</reference>
<sequence length="616" mass="65272">MHVVGTAGHVDHGKSSLVQALTGTDPDRWIEEKLRGMTLDLGFAHLRFPDGVEAGIVDVPGHERFVHNMLAGAAGMELLLLVVAANEGVMPQTLEHLAILAHLDVRRAIVVLAKRDLVDDAELRAVEEEIRAALASTIVAGAPFVAVSTRTGEGVETLRDAIHDALVALPERASDAPVFLPVDRVFAISGRGTVVTGTLVQGTIRAGDTLQIDEPAREVRVRSLQVFGESRQAVSAGARVAVNVAGVDVAELHRGAVLADRAVGVANAMRVRFRTAGAPLRRRTPVRAHLGAAEILGTLVFDTAPAAEETSDATLFLRRAAATYPGEAFVARALSPKALLGGGTIGSTATAQIGDTAQSERETILAVLGASGLAPLGSAEIAARANVREERAEELLAELAARGTVRRLQKPVTYLGGAAADELTARIAAILARREAETPWVLGVTSLALARELAVDEPLLLRVLAADAEDGRIVARVGYYATLAHRPQLTSEQYAFFDRAAAADAAATLVPVELETLVAEIKRTKIPGLGQAFDTLLATGALVKVGADVYRGSQIAEIRRRLEASIRRDGPITMARFRDAVGTTRKYAVPLMEWFDATGVTVRDGDVRSLRGATRR</sequence>
<dbReference type="Gene3D" id="3.40.50.300">
    <property type="entry name" value="P-loop containing nucleotide triphosphate hydrolases"/>
    <property type="match status" value="1"/>
</dbReference>
<dbReference type="InterPro" id="IPR004535">
    <property type="entry name" value="Transl_elong_SelB"/>
</dbReference>
<dbReference type="PANTHER" id="PTHR43721:SF22">
    <property type="entry name" value="ELONGATION FACTOR TU, MITOCHONDRIAL"/>
    <property type="match status" value="1"/>
</dbReference>
<dbReference type="Gene3D" id="1.10.10.10">
    <property type="entry name" value="Winged helix-like DNA-binding domain superfamily/Winged helix DNA-binding domain"/>
    <property type="match status" value="1"/>
</dbReference>
<organism evidence="10 11">
    <name type="scientific">Vulcanimicrobium alpinum</name>
    <dbReference type="NCBI Taxonomy" id="3016050"/>
    <lineage>
        <taxon>Bacteria</taxon>
        <taxon>Bacillati</taxon>
        <taxon>Vulcanimicrobiota</taxon>
        <taxon>Vulcanimicrobiia</taxon>
        <taxon>Vulcanimicrobiales</taxon>
        <taxon>Vulcanimicrobiaceae</taxon>
        <taxon>Vulcanimicrobium</taxon>
    </lineage>
</organism>
<protein>
    <recommendedName>
        <fullName evidence="2">Selenocysteine-specific elongation factor</fullName>
    </recommendedName>
    <alternativeName>
        <fullName evidence="8">SelB translation factor</fullName>
    </alternativeName>
</protein>
<dbReference type="PANTHER" id="PTHR43721">
    <property type="entry name" value="ELONGATION FACTOR TU-RELATED"/>
    <property type="match status" value="1"/>
</dbReference>
<dbReference type="AlphaFoldDB" id="A0AAN1XTU5"/>
<evidence type="ECO:0000256" key="2">
    <source>
        <dbReference type="ARBA" id="ARBA00015953"/>
    </source>
</evidence>
<comment type="function">
    <text evidence="7">Translation factor necessary for the incorporation of selenocysteine into proteins. It probably replaces EF-Tu for the insertion of selenocysteine directed by the UGA codon. SelB binds GTP and GDP.</text>
</comment>
<dbReference type="GO" id="GO:0005737">
    <property type="term" value="C:cytoplasm"/>
    <property type="evidence" value="ECO:0007669"/>
    <property type="project" value="UniProtKB-SubCell"/>
</dbReference>
<dbReference type="EMBL" id="AP025523">
    <property type="protein sequence ID" value="BDE05019.1"/>
    <property type="molecule type" value="Genomic_DNA"/>
</dbReference>
<comment type="subcellular location">
    <subcellularLocation>
        <location evidence="1">Cytoplasm</location>
    </subcellularLocation>
</comment>
<dbReference type="CDD" id="cd03696">
    <property type="entry name" value="SelB_II"/>
    <property type="match status" value="1"/>
</dbReference>
<dbReference type="Gene3D" id="2.40.30.10">
    <property type="entry name" value="Translation factors"/>
    <property type="match status" value="1"/>
</dbReference>
<dbReference type="NCBIfam" id="TIGR00231">
    <property type="entry name" value="small_GTP"/>
    <property type="match status" value="1"/>
</dbReference>
<dbReference type="InterPro" id="IPR009000">
    <property type="entry name" value="Transl_B-barrel_sf"/>
</dbReference>
<evidence type="ECO:0000256" key="7">
    <source>
        <dbReference type="ARBA" id="ARBA00025526"/>
    </source>
</evidence>
<dbReference type="PROSITE" id="PS51722">
    <property type="entry name" value="G_TR_2"/>
    <property type="match status" value="1"/>
</dbReference>